<name>A0AAW1HVA6_POPJA</name>
<feature type="compositionally biased region" description="Basic and acidic residues" evidence="1">
    <location>
        <begin position="134"/>
        <end position="145"/>
    </location>
</feature>
<evidence type="ECO:0000256" key="1">
    <source>
        <dbReference type="SAM" id="MobiDB-lite"/>
    </source>
</evidence>
<protein>
    <submittedName>
        <fullName evidence="2">Uncharacterized protein</fullName>
    </submittedName>
</protein>
<feature type="compositionally biased region" description="Basic residues" evidence="1">
    <location>
        <begin position="107"/>
        <end position="116"/>
    </location>
</feature>
<organism evidence="2 3">
    <name type="scientific">Popillia japonica</name>
    <name type="common">Japanese beetle</name>
    <dbReference type="NCBI Taxonomy" id="7064"/>
    <lineage>
        <taxon>Eukaryota</taxon>
        <taxon>Metazoa</taxon>
        <taxon>Ecdysozoa</taxon>
        <taxon>Arthropoda</taxon>
        <taxon>Hexapoda</taxon>
        <taxon>Insecta</taxon>
        <taxon>Pterygota</taxon>
        <taxon>Neoptera</taxon>
        <taxon>Endopterygota</taxon>
        <taxon>Coleoptera</taxon>
        <taxon>Polyphaga</taxon>
        <taxon>Scarabaeiformia</taxon>
        <taxon>Scarabaeidae</taxon>
        <taxon>Rutelinae</taxon>
        <taxon>Popillia</taxon>
    </lineage>
</organism>
<proteinExistence type="predicted"/>
<evidence type="ECO:0000313" key="3">
    <source>
        <dbReference type="Proteomes" id="UP001458880"/>
    </source>
</evidence>
<dbReference type="Proteomes" id="UP001458880">
    <property type="component" value="Unassembled WGS sequence"/>
</dbReference>
<keyword evidence="3" id="KW-1185">Reference proteome</keyword>
<evidence type="ECO:0000313" key="2">
    <source>
        <dbReference type="EMBL" id="KAK9680553.1"/>
    </source>
</evidence>
<feature type="compositionally biased region" description="Basic and acidic residues" evidence="1">
    <location>
        <begin position="155"/>
        <end position="165"/>
    </location>
</feature>
<sequence length="200" mass="22075">MDIAISGYRCTGIHPFNRNVFSDVDFIGSDMTNVPEILSISEPSLSSSQLSEPTPSTSSQTTATDAEQQIPSSQQSIYQTQVGIDQSTDNFKAVLAEISPVPDASKRRATIRRRKAERREDVSKKGKSLVSGRDVSKKAKKDVSKKGKSLVSGRDVSKKAKKDENENLISPCRSIEEETICPFCLDFHEEDWIQCGKCKA</sequence>
<feature type="region of interest" description="Disordered" evidence="1">
    <location>
        <begin position="43"/>
        <end position="76"/>
    </location>
</feature>
<dbReference type="AlphaFoldDB" id="A0AAW1HVA6"/>
<feature type="non-terminal residue" evidence="2">
    <location>
        <position position="200"/>
    </location>
</feature>
<comment type="caution">
    <text evidence="2">The sequence shown here is derived from an EMBL/GenBank/DDBJ whole genome shotgun (WGS) entry which is preliminary data.</text>
</comment>
<dbReference type="EMBL" id="JASPKY010000884">
    <property type="protein sequence ID" value="KAK9680553.1"/>
    <property type="molecule type" value="Genomic_DNA"/>
</dbReference>
<gene>
    <name evidence="2" type="ORF">QE152_g39003</name>
</gene>
<accession>A0AAW1HVA6</accession>
<reference evidence="2 3" key="1">
    <citation type="journal article" date="2024" name="BMC Genomics">
        <title>De novo assembly and annotation of Popillia japonica's genome with initial clues to its potential as an invasive pest.</title>
        <authorList>
            <person name="Cucini C."/>
            <person name="Boschi S."/>
            <person name="Funari R."/>
            <person name="Cardaioli E."/>
            <person name="Iannotti N."/>
            <person name="Marturano G."/>
            <person name="Paoli F."/>
            <person name="Bruttini M."/>
            <person name="Carapelli A."/>
            <person name="Frati F."/>
            <person name="Nardi F."/>
        </authorList>
    </citation>
    <scope>NUCLEOTIDE SEQUENCE [LARGE SCALE GENOMIC DNA]</scope>
    <source>
        <strain evidence="2">DMR45628</strain>
    </source>
</reference>
<feature type="region of interest" description="Disordered" evidence="1">
    <location>
        <begin position="105"/>
        <end position="168"/>
    </location>
</feature>